<evidence type="ECO:0000313" key="7">
    <source>
        <dbReference type="Proteomes" id="UP000308430"/>
    </source>
</evidence>
<dbReference type="SUPFAM" id="SSF53850">
    <property type="entry name" value="Periplasmic binding protein-like II"/>
    <property type="match status" value="1"/>
</dbReference>
<dbReference type="Gene3D" id="3.40.190.10">
    <property type="entry name" value="Periplasmic binding protein-like II"/>
    <property type="match status" value="2"/>
</dbReference>
<dbReference type="Proteomes" id="UP000308430">
    <property type="component" value="Unassembled WGS sequence"/>
</dbReference>
<dbReference type="EMBL" id="SSOC01000006">
    <property type="protein sequence ID" value="THF62949.1"/>
    <property type="molecule type" value="Genomic_DNA"/>
</dbReference>
<comment type="similarity">
    <text evidence="1">Belongs to the LysR transcriptional regulatory family.</text>
</comment>
<dbReference type="FunFam" id="1.10.10.10:FF:000038">
    <property type="entry name" value="Glycine cleavage system transcriptional activator"/>
    <property type="match status" value="1"/>
</dbReference>
<dbReference type="PANTHER" id="PTHR30537">
    <property type="entry name" value="HTH-TYPE TRANSCRIPTIONAL REGULATOR"/>
    <property type="match status" value="1"/>
</dbReference>
<keyword evidence="4" id="KW-0804">Transcription</keyword>
<accession>A0A4V3WBF0</accession>
<dbReference type="InterPro" id="IPR005119">
    <property type="entry name" value="LysR_subst-bd"/>
</dbReference>
<dbReference type="InterPro" id="IPR036390">
    <property type="entry name" value="WH_DNA-bd_sf"/>
</dbReference>
<evidence type="ECO:0000259" key="5">
    <source>
        <dbReference type="PROSITE" id="PS50931"/>
    </source>
</evidence>
<evidence type="ECO:0000256" key="3">
    <source>
        <dbReference type="ARBA" id="ARBA00023125"/>
    </source>
</evidence>
<dbReference type="InterPro" id="IPR058163">
    <property type="entry name" value="LysR-type_TF_proteobact-type"/>
</dbReference>
<dbReference type="OrthoDB" id="9178397at2"/>
<keyword evidence="2" id="KW-0805">Transcription regulation</keyword>
<dbReference type="RefSeq" id="WP_136349430.1">
    <property type="nucleotide sequence ID" value="NZ_SSOC01000006.1"/>
</dbReference>
<dbReference type="GO" id="GO:0043565">
    <property type="term" value="F:sequence-specific DNA binding"/>
    <property type="evidence" value="ECO:0007669"/>
    <property type="project" value="TreeGrafter"/>
</dbReference>
<organism evidence="6 7">
    <name type="scientific">Pseudothauera nasutitermitis</name>
    <dbReference type="NCBI Taxonomy" id="2565930"/>
    <lineage>
        <taxon>Bacteria</taxon>
        <taxon>Pseudomonadati</taxon>
        <taxon>Pseudomonadota</taxon>
        <taxon>Betaproteobacteria</taxon>
        <taxon>Rhodocyclales</taxon>
        <taxon>Zoogloeaceae</taxon>
        <taxon>Pseudothauera</taxon>
    </lineage>
</organism>
<sequence length="320" mass="34441">MPHRLPPLNALRAFEAAARHLSFKQAAQELAVTPTAISHQIRGLEDYLGCMLFRRLTRALALTPEGEALLPKVREGMACLAAAVAQVRKPGPRARLAVTAPPSFATRWLVPRLQGFARREPDIELHLSGAIRMIDGSGNGPSPGDLRGDGAQAWIRYGTGDYPGLRSERLFMPDYTAVCSPALLHAKRPLREPADLRHHLLLHDDTIPFARERPSWADWLRTAGVDGVDTSTGPHFTDSGLAVAAAADGLGVALLSRPLVAGEIAAGRLVAPFDITINRNFGYFLVTPAEALHEPSISAFRSWLLDEVAQGSSAAPPSGD</sequence>
<keyword evidence="3" id="KW-0238">DNA-binding</keyword>
<comment type="caution">
    <text evidence="6">The sequence shown here is derived from an EMBL/GenBank/DDBJ whole genome shotgun (WGS) entry which is preliminary data.</text>
</comment>
<dbReference type="Pfam" id="PF00126">
    <property type="entry name" value="HTH_1"/>
    <property type="match status" value="1"/>
</dbReference>
<dbReference type="InterPro" id="IPR000847">
    <property type="entry name" value="LysR_HTH_N"/>
</dbReference>
<dbReference type="Pfam" id="PF03466">
    <property type="entry name" value="LysR_substrate"/>
    <property type="match status" value="1"/>
</dbReference>
<dbReference type="PROSITE" id="PS50931">
    <property type="entry name" value="HTH_LYSR"/>
    <property type="match status" value="1"/>
</dbReference>
<dbReference type="InterPro" id="IPR036388">
    <property type="entry name" value="WH-like_DNA-bd_sf"/>
</dbReference>
<protein>
    <submittedName>
        <fullName evidence="6">Transcriptional regulator GcvA</fullName>
    </submittedName>
</protein>
<proteinExistence type="inferred from homology"/>
<keyword evidence="7" id="KW-1185">Reference proteome</keyword>
<feature type="domain" description="HTH lysR-type" evidence="5">
    <location>
        <begin position="6"/>
        <end position="63"/>
    </location>
</feature>
<dbReference type="GO" id="GO:0003700">
    <property type="term" value="F:DNA-binding transcription factor activity"/>
    <property type="evidence" value="ECO:0007669"/>
    <property type="project" value="InterPro"/>
</dbReference>
<evidence type="ECO:0000256" key="2">
    <source>
        <dbReference type="ARBA" id="ARBA00023015"/>
    </source>
</evidence>
<dbReference type="CDD" id="cd08432">
    <property type="entry name" value="PBP2_GcdR_TrpI_HvrB_AmpR_like"/>
    <property type="match status" value="1"/>
</dbReference>
<dbReference type="PRINTS" id="PR00039">
    <property type="entry name" value="HTHLYSR"/>
</dbReference>
<dbReference type="AlphaFoldDB" id="A0A4V3WBF0"/>
<reference evidence="6 7" key="1">
    <citation type="submission" date="2019-04" db="EMBL/GenBank/DDBJ databases">
        <title>Azoarcus nasutitermitis sp. nov. isolated from termite nest.</title>
        <authorList>
            <person name="Lin S.-Y."/>
            <person name="Hameed A."/>
            <person name="Hsu Y.-H."/>
            <person name="Young C.-C."/>
        </authorList>
    </citation>
    <scope>NUCLEOTIDE SEQUENCE [LARGE SCALE GENOMIC DNA]</scope>
    <source>
        <strain evidence="6 7">CC-YHH838</strain>
    </source>
</reference>
<dbReference type="PANTHER" id="PTHR30537:SF26">
    <property type="entry name" value="GLYCINE CLEAVAGE SYSTEM TRANSCRIPTIONAL ACTIVATOR"/>
    <property type="match status" value="1"/>
</dbReference>
<dbReference type="SUPFAM" id="SSF46785">
    <property type="entry name" value="Winged helix' DNA-binding domain"/>
    <property type="match status" value="1"/>
</dbReference>
<dbReference type="FunFam" id="3.40.190.10:FF:000017">
    <property type="entry name" value="Glycine cleavage system transcriptional activator"/>
    <property type="match status" value="1"/>
</dbReference>
<dbReference type="Gene3D" id="1.10.10.10">
    <property type="entry name" value="Winged helix-like DNA-binding domain superfamily/Winged helix DNA-binding domain"/>
    <property type="match status" value="1"/>
</dbReference>
<dbReference type="GO" id="GO:0006351">
    <property type="term" value="P:DNA-templated transcription"/>
    <property type="evidence" value="ECO:0007669"/>
    <property type="project" value="TreeGrafter"/>
</dbReference>
<evidence type="ECO:0000313" key="6">
    <source>
        <dbReference type="EMBL" id="THF62949.1"/>
    </source>
</evidence>
<evidence type="ECO:0000256" key="1">
    <source>
        <dbReference type="ARBA" id="ARBA00009437"/>
    </source>
</evidence>
<name>A0A4V3WBF0_9RHOO</name>
<evidence type="ECO:0000256" key="4">
    <source>
        <dbReference type="ARBA" id="ARBA00023163"/>
    </source>
</evidence>
<dbReference type="NCBIfam" id="NF008352">
    <property type="entry name" value="PRK11139.1"/>
    <property type="match status" value="1"/>
</dbReference>
<gene>
    <name evidence="6" type="primary">gcvA</name>
    <name evidence="6" type="ORF">E6C76_16940</name>
</gene>